<accession>A0A4U8Q2W3</accession>
<gene>
    <name evidence="1" type="ORF">DSM106044_04080</name>
</gene>
<sequence>MTEDLCKTLCGGRRNSYSKTDHDATFMRLKRDYMGNDQLHRLITCRWLYAMNI</sequence>
<dbReference type="EMBL" id="QGQD01000077">
    <property type="protein sequence ID" value="TLC99099.1"/>
    <property type="molecule type" value="Genomic_DNA"/>
</dbReference>
<proteinExistence type="predicted"/>
<evidence type="ECO:0000313" key="2">
    <source>
        <dbReference type="Proteomes" id="UP000306509"/>
    </source>
</evidence>
<reference evidence="1 2" key="1">
    <citation type="journal article" date="2019" name="Anaerobe">
        <title>Detection of Robinsoniella peoriensis in multiple bone samples of a trauma patient.</title>
        <authorList>
            <person name="Schrottner P."/>
            <person name="Hartwich K."/>
            <person name="Bunk B."/>
            <person name="Schober I."/>
            <person name="Helbig S."/>
            <person name="Rudolph W.W."/>
            <person name="Gunzer F."/>
        </authorList>
    </citation>
    <scope>NUCLEOTIDE SEQUENCE [LARGE SCALE GENOMIC DNA]</scope>
    <source>
        <strain evidence="1 2">DSM 106044</strain>
    </source>
</reference>
<keyword evidence="2" id="KW-1185">Reference proteome</keyword>
<organism evidence="1 2">
    <name type="scientific">Robinsoniella peoriensis</name>
    <dbReference type="NCBI Taxonomy" id="180332"/>
    <lineage>
        <taxon>Bacteria</taxon>
        <taxon>Bacillati</taxon>
        <taxon>Bacillota</taxon>
        <taxon>Clostridia</taxon>
        <taxon>Lachnospirales</taxon>
        <taxon>Lachnospiraceae</taxon>
        <taxon>Robinsoniella</taxon>
    </lineage>
</organism>
<evidence type="ECO:0008006" key="3">
    <source>
        <dbReference type="Google" id="ProtNLM"/>
    </source>
</evidence>
<dbReference type="Proteomes" id="UP000306509">
    <property type="component" value="Unassembled WGS sequence"/>
</dbReference>
<dbReference type="RefSeq" id="WP_243133075.1">
    <property type="nucleotide sequence ID" value="NZ_QGQD01000077.1"/>
</dbReference>
<dbReference type="AlphaFoldDB" id="A0A4U8Q2W3"/>
<protein>
    <recommendedName>
        <fullName evidence="3">Transposase</fullName>
    </recommendedName>
</protein>
<name>A0A4U8Q2W3_9FIRM</name>
<comment type="caution">
    <text evidence="1">The sequence shown here is derived from an EMBL/GenBank/DDBJ whole genome shotgun (WGS) entry which is preliminary data.</text>
</comment>
<evidence type="ECO:0000313" key="1">
    <source>
        <dbReference type="EMBL" id="TLC99099.1"/>
    </source>
</evidence>